<proteinExistence type="predicted"/>
<name>A0A1B6FPX9_9HEMI</name>
<feature type="non-terminal residue" evidence="2">
    <location>
        <position position="1"/>
    </location>
</feature>
<feature type="coiled-coil region" evidence="1">
    <location>
        <begin position="338"/>
        <end position="409"/>
    </location>
</feature>
<feature type="coiled-coil region" evidence="1">
    <location>
        <begin position="226"/>
        <end position="260"/>
    </location>
</feature>
<feature type="coiled-coil region" evidence="1">
    <location>
        <begin position="63"/>
        <end position="200"/>
    </location>
</feature>
<dbReference type="EMBL" id="GECZ01017513">
    <property type="protein sequence ID" value="JAS52256.1"/>
    <property type="molecule type" value="Transcribed_RNA"/>
</dbReference>
<organism evidence="2">
    <name type="scientific">Cuerna arida</name>
    <dbReference type="NCBI Taxonomy" id="1464854"/>
    <lineage>
        <taxon>Eukaryota</taxon>
        <taxon>Metazoa</taxon>
        <taxon>Ecdysozoa</taxon>
        <taxon>Arthropoda</taxon>
        <taxon>Hexapoda</taxon>
        <taxon>Insecta</taxon>
        <taxon>Pterygota</taxon>
        <taxon>Neoptera</taxon>
        <taxon>Paraneoptera</taxon>
        <taxon>Hemiptera</taxon>
        <taxon>Auchenorrhyncha</taxon>
        <taxon>Membracoidea</taxon>
        <taxon>Cicadellidae</taxon>
        <taxon>Cicadellinae</taxon>
        <taxon>Proconiini</taxon>
        <taxon>Cuerna</taxon>
    </lineage>
</organism>
<evidence type="ECO:0000256" key="1">
    <source>
        <dbReference type="SAM" id="Coils"/>
    </source>
</evidence>
<accession>A0A1B6FPX9</accession>
<gene>
    <name evidence="2" type="ORF">g.33738</name>
</gene>
<evidence type="ECO:0000313" key="2">
    <source>
        <dbReference type="EMBL" id="JAS52256.1"/>
    </source>
</evidence>
<reference evidence="2" key="1">
    <citation type="submission" date="2015-11" db="EMBL/GenBank/DDBJ databases">
        <title>De novo transcriptome assembly of four potential Pierce s Disease insect vectors from Arizona vineyards.</title>
        <authorList>
            <person name="Tassone E.E."/>
        </authorList>
    </citation>
    <scope>NUCLEOTIDE SEQUENCE</scope>
</reference>
<protein>
    <submittedName>
        <fullName evidence="2">Uncharacterized protein</fullName>
    </submittedName>
</protein>
<sequence>YFYLMGLCTVYFKIVFLLFQCSLFWEMSEIEWQADNCLSILGELEDSWQAAVDRAMSVRDEQLTRAQQAISSLQVQLKKQESLLVLKEQEICLLKLSLSDLNMKLDSAQSDIANLLEEKQRQLEEKTQKHKEELEITRNEVDELRTRHKESIRELTAGARATLEDLESQLETVKTNESMYKKQVAELEKVNNKNEKHLNDWNRVSEQMCAELSEVKTRLHNSKYSNSKLREEMALWKKYSEKVEEERKTLKREIELERKVMKTLSQVDTFLKSDRQHRNMILDAMNNFGRTIMNEFTQKNTSKKPALRLVSVESQTEIANNDMDDKSEKEDEIFRQKEIQLEEELKKAELDVENLTQQNITLREVIKAMKREREHWEKEKEQIEEEVRVSKLEESVRLLKNNLMQEQKDVCVWSALQDVKKEVSNLKNKNLYKNTKNN</sequence>
<keyword evidence="1" id="KW-0175">Coiled coil</keyword>
<dbReference type="AlphaFoldDB" id="A0A1B6FPX9"/>